<dbReference type="InterPro" id="IPR036518">
    <property type="entry name" value="CobE/GbiG_C_sf"/>
</dbReference>
<dbReference type="GeneID" id="10669936"/>
<dbReference type="SUPFAM" id="SSF159664">
    <property type="entry name" value="CobE/GbiG C-terminal domain-like"/>
    <property type="match status" value="1"/>
</dbReference>
<dbReference type="EMBL" id="CP002772">
    <property type="protein sequence ID" value="AEG19408.1"/>
    <property type="molecule type" value="Genomic_DNA"/>
</dbReference>
<dbReference type="PANTHER" id="PTHR37477:SF1">
    <property type="entry name" value="COBALT-PRECORRIN-5A HYDROLASE"/>
    <property type="match status" value="1"/>
</dbReference>
<evidence type="ECO:0000259" key="2">
    <source>
        <dbReference type="Pfam" id="PF11760"/>
    </source>
</evidence>
<feature type="domain" description="CobE/GbiG C-terminal" evidence="1">
    <location>
        <begin position="206"/>
        <end position="326"/>
    </location>
</feature>
<dbReference type="InterPro" id="IPR038029">
    <property type="entry name" value="GbiG_N_sf"/>
</dbReference>
<reference evidence="3 4" key="1">
    <citation type="journal article" date="2014" name="Int. J. Syst. Evol. Microbiol.">
        <title>Methanobacterium paludis sp. nov. and a novel strain of Methanobacterium lacus isolated from northern peatlands.</title>
        <authorList>
            <person name="Cadillo-Quiroz H."/>
            <person name="Brauer S.L."/>
            <person name="Goodson N."/>
            <person name="Yavitt J.B."/>
            <person name="Zinder S.H."/>
        </authorList>
    </citation>
    <scope>NUCLEOTIDE SEQUENCE [LARGE SCALE GENOMIC DNA]</scope>
    <source>
        <strain evidence="4">DSM 25820 / JCM 18151 / SWAN1</strain>
    </source>
</reference>
<dbReference type="KEGG" id="mew:MSWAN_2406"/>
<dbReference type="Gene3D" id="3.40.50.11220">
    <property type="match status" value="1"/>
</dbReference>
<gene>
    <name evidence="3" type="ordered locus">MSWAN_2406</name>
</gene>
<proteinExistence type="predicted"/>
<name>F6D6H5_METPW</name>
<evidence type="ECO:0000259" key="1">
    <source>
        <dbReference type="Pfam" id="PF01890"/>
    </source>
</evidence>
<dbReference type="InterPro" id="IPR021744">
    <property type="entry name" value="CbiG_N"/>
</dbReference>
<protein>
    <submittedName>
        <fullName evidence="3">Cobalamin (Vitamin B12) biosynthesis CbiG protein</fullName>
    </submittedName>
</protein>
<accession>F6D6H5</accession>
<evidence type="ECO:0000313" key="3">
    <source>
        <dbReference type="EMBL" id="AEG19408.1"/>
    </source>
</evidence>
<dbReference type="RefSeq" id="WP_013826907.1">
    <property type="nucleotide sequence ID" value="NC_015574.1"/>
</dbReference>
<keyword evidence="4" id="KW-1185">Reference proteome</keyword>
<organism evidence="3 4">
    <name type="scientific">Methanobacterium paludis (strain DSM 25820 / JCM 18151 / SWAN1)</name>
    <dbReference type="NCBI Taxonomy" id="868131"/>
    <lineage>
        <taxon>Archaea</taxon>
        <taxon>Methanobacteriati</taxon>
        <taxon>Methanobacteriota</taxon>
        <taxon>Methanomada group</taxon>
        <taxon>Methanobacteria</taxon>
        <taxon>Methanobacteriales</taxon>
        <taxon>Methanobacteriaceae</taxon>
        <taxon>Methanobacterium</taxon>
    </lineage>
</organism>
<dbReference type="SUPFAM" id="SSF159672">
    <property type="entry name" value="CbiG N-terminal domain-like"/>
    <property type="match status" value="1"/>
</dbReference>
<feature type="domain" description="Cobalamin synthesis G N-terminal" evidence="2">
    <location>
        <begin position="42"/>
        <end position="122"/>
    </location>
</feature>
<evidence type="ECO:0000313" key="4">
    <source>
        <dbReference type="Proteomes" id="UP000009231"/>
    </source>
</evidence>
<dbReference type="InterPro" id="IPR052553">
    <property type="entry name" value="CbiG_hydrolase"/>
</dbReference>
<dbReference type="GO" id="GO:0009236">
    <property type="term" value="P:cobalamin biosynthetic process"/>
    <property type="evidence" value="ECO:0007669"/>
    <property type="project" value="InterPro"/>
</dbReference>
<dbReference type="AlphaFoldDB" id="F6D6H5"/>
<dbReference type="Gene3D" id="3.30.420.180">
    <property type="entry name" value="CobE/GbiG C-terminal domain"/>
    <property type="match status" value="1"/>
</dbReference>
<dbReference type="Pfam" id="PF11760">
    <property type="entry name" value="CbiG_N"/>
    <property type="match status" value="1"/>
</dbReference>
<sequence length="330" mass="36041">MKLAIITITPKARKLAEKIMDDVAEDPTVIKVDLFEKNVKKTLKTVFNSYDCIIGIMATGIMVRNICGLIKNKTEDPAVLVVDENGEHVISLLSGHLGGGNDFTLKMADIIGAEPIITTSTDLNSKLGVDSLARRYLLNVDDPNKIKRMNMALINNENVKIGVNPKFDFILTDPEVKESYKEISSASDRIRISCNHINMILRPKKIVAGVGSKKNISKISVMEAVKSAMDTLRLPIKRLDCIATAEMKKDEAGIIDLASELGISLKIIPKKVLKEFKHPDCSKSDFVMEKFGVPGVCEPSALIAAGTNSQLIYKKTAFNGVTVAVAVSKN</sequence>
<dbReference type="Pfam" id="PF01890">
    <property type="entry name" value="CbiG_C"/>
    <property type="match status" value="1"/>
</dbReference>
<dbReference type="eggNOG" id="arCOG00651">
    <property type="taxonomic scope" value="Archaea"/>
</dbReference>
<dbReference type="STRING" id="868131.MSWAN_2406"/>
<dbReference type="InterPro" id="IPR002750">
    <property type="entry name" value="CobE/GbiG_C"/>
</dbReference>
<dbReference type="Proteomes" id="UP000009231">
    <property type="component" value="Chromosome"/>
</dbReference>
<dbReference type="HOGENOM" id="CLU_028397_0_0_2"/>
<dbReference type="OrthoDB" id="4722at2157"/>
<dbReference type="PANTHER" id="PTHR37477">
    <property type="entry name" value="COBALT-PRECORRIN-5A HYDROLASE"/>
    <property type="match status" value="1"/>
</dbReference>